<feature type="transmembrane region" description="Helical" evidence="10">
    <location>
        <begin position="305"/>
        <end position="325"/>
    </location>
</feature>
<comment type="function">
    <text evidence="1">NDH-1 shuttles electrons from NADH, via FMN and iron-sulfur (Fe-S) centers, to quinones in the respiratory chain. The immediate electron acceptor for the enzyme in this species is believed to be ubiquinone. Couples the redox reaction to proton translocation (for every two electrons transferred, four hydrogen ions are translocated across the cytoplasmic membrane), and thus conserves the redox energy in a proton gradient.</text>
</comment>
<dbReference type="PRINTS" id="PR01437">
    <property type="entry name" value="NUOXDRDTASE4"/>
</dbReference>
<evidence type="ECO:0000256" key="3">
    <source>
        <dbReference type="ARBA" id="ARBA00005346"/>
    </source>
</evidence>
<feature type="transmembrane region" description="Helical" evidence="10">
    <location>
        <begin position="279"/>
        <end position="298"/>
    </location>
</feature>
<comment type="caution">
    <text evidence="12">The sequence shown here is derived from an EMBL/GenBank/DDBJ whole genome shotgun (WGS) entry which is preliminary data.</text>
</comment>
<dbReference type="PANTHER" id="PTHR42703:SF1">
    <property type="entry name" value="NA(+)_H(+) ANTIPORTER SUBUNIT D1"/>
    <property type="match status" value="1"/>
</dbReference>
<dbReference type="NCBIfam" id="NF009309">
    <property type="entry name" value="PRK12666.1"/>
    <property type="match status" value="1"/>
</dbReference>
<feature type="domain" description="NADH:quinone oxidoreductase/Mrp antiporter transmembrane" evidence="11">
    <location>
        <begin position="129"/>
        <end position="421"/>
    </location>
</feature>
<gene>
    <name evidence="12" type="ORF">BMI91_06780</name>
</gene>
<dbReference type="Proteomes" id="UP000190787">
    <property type="component" value="Unassembled WGS sequence"/>
</dbReference>
<evidence type="ECO:0000256" key="6">
    <source>
        <dbReference type="ARBA" id="ARBA00022989"/>
    </source>
</evidence>
<keyword evidence="4" id="KW-1003">Cell membrane</keyword>
<dbReference type="EMBL" id="MPZV01000001">
    <property type="protein sequence ID" value="OOY26078.1"/>
    <property type="molecule type" value="Genomic_DNA"/>
</dbReference>
<evidence type="ECO:0000256" key="8">
    <source>
        <dbReference type="RuleBase" id="RU000320"/>
    </source>
</evidence>
<keyword evidence="7 10" id="KW-0472">Membrane</keyword>
<feature type="transmembrane region" description="Helical" evidence="10">
    <location>
        <begin position="373"/>
        <end position="389"/>
    </location>
</feature>
<proteinExistence type="inferred from homology"/>
<feature type="transmembrane region" description="Helical" evidence="10">
    <location>
        <begin position="206"/>
        <end position="225"/>
    </location>
</feature>
<feature type="transmembrane region" description="Helical" evidence="10">
    <location>
        <begin position="6"/>
        <end position="24"/>
    </location>
</feature>
<evidence type="ECO:0000256" key="5">
    <source>
        <dbReference type="ARBA" id="ARBA00022692"/>
    </source>
</evidence>
<feature type="transmembrane region" description="Helical" evidence="10">
    <location>
        <begin position="36"/>
        <end position="55"/>
    </location>
</feature>
<feature type="transmembrane region" description="Helical" evidence="10">
    <location>
        <begin position="163"/>
        <end position="185"/>
    </location>
</feature>
<evidence type="ECO:0000256" key="4">
    <source>
        <dbReference type="ARBA" id="ARBA00022475"/>
    </source>
</evidence>
<keyword evidence="13" id="KW-1185">Reference proteome</keyword>
<dbReference type="PANTHER" id="PTHR42703">
    <property type="entry name" value="NADH DEHYDROGENASE"/>
    <property type="match status" value="1"/>
</dbReference>
<feature type="compositionally biased region" description="Polar residues" evidence="9">
    <location>
        <begin position="551"/>
        <end position="564"/>
    </location>
</feature>
<dbReference type="InterPro" id="IPR003918">
    <property type="entry name" value="NADH_UbQ_OxRdtase"/>
</dbReference>
<evidence type="ECO:0000313" key="13">
    <source>
        <dbReference type="Proteomes" id="UP000190787"/>
    </source>
</evidence>
<dbReference type="InterPro" id="IPR050586">
    <property type="entry name" value="CPA3_Na-H_Antiporter_D"/>
</dbReference>
<feature type="transmembrane region" description="Helical" evidence="10">
    <location>
        <begin position="331"/>
        <end position="352"/>
    </location>
</feature>
<protein>
    <submittedName>
        <fullName evidence="12">Monovalent cation/H+ antiporter subunit D</fullName>
    </submittedName>
</protein>
<feature type="transmembrane region" description="Helical" evidence="10">
    <location>
        <begin position="120"/>
        <end position="143"/>
    </location>
</feature>
<name>A0ABX3N2K3_9RHOB</name>
<evidence type="ECO:0000256" key="2">
    <source>
        <dbReference type="ARBA" id="ARBA00004651"/>
    </source>
</evidence>
<evidence type="ECO:0000313" key="12">
    <source>
        <dbReference type="EMBL" id="OOY26078.1"/>
    </source>
</evidence>
<reference evidence="12 13" key="1">
    <citation type="submission" date="2016-11" db="EMBL/GenBank/DDBJ databases">
        <title>A multilocus sequence analysis scheme for characterization of bacteria in the genus Thioclava.</title>
        <authorList>
            <person name="Liu Y."/>
            <person name="Shao Z."/>
        </authorList>
    </citation>
    <scope>NUCLEOTIDE SEQUENCE [LARGE SCALE GENOMIC DNA]</scope>
    <source>
        <strain evidence="12 13">TAW-CT134</strain>
    </source>
</reference>
<dbReference type="Pfam" id="PF00361">
    <property type="entry name" value="Proton_antipo_M"/>
    <property type="match status" value="1"/>
</dbReference>
<comment type="subcellular location">
    <subcellularLocation>
        <location evidence="2">Cell membrane</location>
        <topology evidence="2">Multi-pass membrane protein</topology>
    </subcellularLocation>
    <subcellularLocation>
        <location evidence="8">Membrane</location>
        <topology evidence="8">Multi-pass membrane protein</topology>
    </subcellularLocation>
</comment>
<feature type="region of interest" description="Disordered" evidence="9">
    <location>
        <begin position="524"/>
        <end position="572"/>
    </location>
</feature>
<feature type="transmembrane region" description="Helical" evidence="10">
    <location>
        <begin position="75"/>
        <end position="99"/>
    </location>
</feature>
<sequence>MMEHWIIAPVLIPAMLAPLIVLWMRYDLVTQRVASILGMSALLVLAIVLMVSASMGPPEVYRLGNWEPPYGIVLVLDRLSALMLLLTSILGLVIVLYAIGSGWDKRGWHFHSLMQFQMMGINGAFLTGDAFNLFVFFEVLLIASYGLMIHGGGRARLKSGVQYVVYNLAGSTLFLFALGTIYATAGTLNMADLAVKVAEMPTEQTALIKVGAALLMLVFAVKAALVPLQFWLPATYTNAPGPVAALFAIMTKVGTYAIVRVYTLIFPITGTIGTLAHDILLPSAFLTIAIGMIGILGARDMGRTVAYAVIGSVGTMMLAFAQFTQGATSAGLYYMIHSTLTAGAMFLIADLVRERRGRWGLGFTDAPLMKNHGLMAGMFFMGAIAMAGMPPLSGFLGKLMILDATRGQWALWATVLVTSLIAIVGYARAGSQVFWRSYAVEAEEDDLPPAPKDASSPGLAFTATGILLAGSVALTALAGPASTWLQGTSAQLFTPSQYIDAVLAGAEERAQEAARIGAHEHGHMEVSEEMQAEDGHGGDANAADPHADTQPADQTDTHTGTETGQDAPAAAH</sequence>
<accession>A0ABX3N2K3</accession>
<evidence type="ECO:0000256" key="7">
    <source>
        <dbReference type="ARBA" id="ARBA00023136"/>
    </source>
</evidence>
<keyword evidence="5 8" id="KW-0812">Transmembrane</keyword>
<evidence type="ECO:0000256" key="10">
    <source>
        <dbReference type="SAM" id="Phobius"/>
    </source>
</evidence>
<comment type="similarity">
    <text evidence="3">Belongs to the CPA3 antiporters (TC 2.A.63) subunit D family.</text>
</comment>
<evidence type="ECO:0000259" key="11">
    <source>
        <dbReference type="Pfam" id="PF00361"/>
    </source>
</evidence>
<feature type="transmembrane region" description="Helical" evidence="10">
    <location>
        <begin position="409"/>
        <end position="427"/>
    </location>
</feature>
<keyword evidence="6 10" id="KW-1133">Transmembrane helix</keyword>
<organism evidence="12 13">
    <name type="scientific">Thioclava sediminum</name>
    <dbReference type="NCBI Taxonomy" id="1915319"/>
    <lineage>
        <taxon>Bacteria</taxon>
        <taxon>Pseudomonadati</taxon>
        <taxon>Pseudomonadota</taxon>
        <taxon>Alphaproteobacteria</taxon>
        <taxon>Rhodobacterales</taxon>
        <taxon>Paracoccaceae</taxon>
        <taxon>Thioclava</taxon>
    </lineage>
</organism>
<evidence type="ECO:0000256" key="1">
    <source>
        <dbReference type="ARBA" id="ARBA00002378"/>
    </source>
</evidence>
<dbReference type="InterPro" id="IPR001750">
    <property type="entry name" value="ND/Mrp_TM"/>
</dbReference>
<evidence type="ECO:0000256" key="9">
    <source>
        <dbReference type="SAM" id="MobiDB-lite"/>
    </source>
</evidence>